<accession>A0ACA9PFG8</accession>
<organism evidence="1 2">
    <name type="scientific">Scutellospora calospora</name>
    <dbReference type="NCBI Taxonomy" id="85575"/>
    <lineage>
        <taxon>Eukaryota</taxon>
        <taxon>Fungi</taxon>
        <taxon>Fungi incertae sedis</taxon>
        <taxon>Mucoromycota</taxon>
        <taxon>Glomeromycotina</taxon>
        <taxon>Glomeromycetes</taxon>
        <taxon>Diversisporales</taxon>
        <taxon>Gigasporaceae</taxon>
        <taxon>Scutellospora</taxon>
    </lineage>
</organism>
<keyword evidence="2" id="KW-1185">Reference proteome</keyword>
<name>A0ACA9PFG8_9GLOM</name>
<feature type="non-terminal residue" evidence="1">
    <location>
        <position position="1"/>
    </location>
</feature>
<evidence type="ECO:0000313" key="1">
    <source>
        <dbReference type="EMBL" id="CAG8703698.1"/>
    </source>
</evidence>
<gene>
    <name evidence="1" type="ORF">SCALOS_LOCUS10590</name>
</gene>
<feature type="non-terminal residue" evidence="1">
    <location>
        <position position="50"/>
    </location>
</feature>
<proteinExistence type="predicted"/>
<reference evidence="1" key="1">
    <citation type="submission" date="2021-06" db="EMBL/GenBank/DDBJ databases">
        <authorList>
            <person name="Kallberg Y."/>
            <person name="Tangrot J."/>
            <person name="Rosling A."/>
        </authorList>
    </citation>
    <scope>NUCLEOTIDE SEQUENCE</scope>
    <source>
        <strain evidence="1">AU212A</strain>
    </source>
</reference>
<evidence type="ECO:0000313" key="2">
    <source>
        <dbReference type="Proteomes" id="UP000789860"/>
    </source>
</evidence>
<dbReference type="Proteomes" id="UP000789860">
    <property type="component" value="Unassembled WGS sequence"/>
</dbReference>
<comment type="caution">
    <text evidence="1">The sequence shown here is derived from an EMBL/GenBank/DDBJ whole genome shotgun (WGS) entry which is preliminary data.</text>
</comment>
<sequence>DSEESQDGGAIIQDEQMYIGDESPFSPLHVGSPSQQGEETPELSQGTQTN</sequence>
<protein>
    <submittedName>
        <fullName evidence="1">1404_t:CDS:1</fullName>
    </submittedName>
</protein>
<dbReference type="EMBL" id="CAJVPM010040588">
    <property type="protein sequence ID" value="CAG8703698.1"/>
    <property type="molecule type" value="Genomic_DNA"/>
</dbReference>